<evidence type="ECO:0008006" key="3">
    <source>
        <dbReference type="Google" id="ProtNLM"/>
    </source>
</evidence>
<gene>
    <name evidence="1" type="ORF">AABB28_08745</name>
</gene>
<dbReference type="EMBL" id="CP151762">
    <property type="protein sequence ID" value="WZU65321.1"/>
    <property type="molecule type" value="Genomic_DNA"/>
</dbReference>
<dbReference type="Proteomes" id="UP001451782">
    <property type="component" value="Chromosome"/>
</dbReference>
<dbReference type="KEGG" id="yag:AABB28_08745"/>
<protein>
    <recommendedName>
        <fullName evidence="3">Response regulatory domain-containing protein</fullName>
    </recommendedName>
</protein>
<name>A0AAN0MC41_9RHOB</name>
<evidence type="ECO:0000313" key="1">
    <source>
        <dbReference type="EMBL" id="WZU65321.1"/>
    </source>
</evidence>
<dbReference type="SUPFAM" id="SSF52172">
    <property type="entry name" value="CheY-like"/>
    <property type="match status" value="1"/>
</dbReference>
<proteinExistence type="predicted"/>
<sequence length="71" mass="7551">MTDVILPGGMNGRQIADAALAIRSGLKVLYSSGYSENAIVPDGRLEADVNFLGKPYRQSELAAVVRKALDS</sequence>
<accession>A0AAN0MC41</accession>
<organism evidence="1 2">
    <name type="scientific">Yoonia algicola</name>
    <dbReference type="NCBI Taxonomy" id="3137368"/>
    <lineage>
        <taxon>Bacteria</taxon>
        <taxon>Pseudomonadati</taxon>
        <taxon>Pseudomonadota</taxon>
        <taxon>Alphaproteobacteria</taxon>
        <taxon>Rhodobacterales</taxon>
        <taxon>Paracoccaceae</taxon>
        <taxon>Yoonia</taxon>
    </lineage>
</organism>
<reference evidence="1 2" key="1">
    <citation type="submission" date="2024-04" db="EMBL/GenBank/DDBJ databases">
        <title>Phylogenomic analyses of a clade within the roseobacter group suggest taxonomic reassignments of species of the genera Aestuariivita, Citreicella, Loktanella, Nautella, Pelagibaca, Ruegeria, Thalassobius, Thiobacimonas and Tropicibacter, and the proposal o.</title>
        <authorList>
            <person name="Jeon C.O."/>
        </authorList>
    </citation>
    <scope>NUCLEOTIDE SEQUENCE [LARGE SCALE GENOMIC DNA]</scope>
    <source>
        <strain evidence="1 2">G8-12</strain>
    </source>
</reference>
<dbReference type="InterPro" id="IPR011006">
    <property type="entry name" value="CheY-like_superfamily"/>
</dbReference>
<dbReference type="AlphaFoldDB" id="A0AAN0MC41"/>
<dbReference type="RefSeq" id="WP_342071668.1">
    <property type="nucleotide sequence ID" value="NZ_CP151762.1"/>
</dbReference>
<dbReference type="Gene3D" id="3.40.50.2300">
    <property type="match status" value="1"/>
</dbReference>
<evidence type="ECO:0000313" key="2">
    <source>
        <dbReference type="Proteomes" id="UP001451782"/>
    </source>
</evidence>
<keyword evidence="2" id="KW-1185">Reference proteome</keyword>